<name>A0A239NGK1_9NOCA</name>
<dbReference type="AlphaFoldDB" id="A0A239NGK1"/>
<reference evidence="3" key="1">
    <citation type="submission" date="2017-06" db="EMBL/GenBank/DDBJ databases">
        <authorList>
            <person name="Varghese N."/>
            <person name="Submissions S."/>
        </authorList>
    </citation>
    <scope>NUCLEOTIDE SEQUENCE [LARGE SCALE GENOMIC DNA]</scope>
    <source>
        <strain evidence="3">JCM 23211</strain>
    </source>
</reference>
<evidence type="ECO:0000313" key="2">
    <source>
        <dbReference type="EMBL" id="SNT53544.1"/>
    </source>
</evidence>
<evidence type="ECO:0008006" key="4">
    <source>
        <dbReference type="Google" id="ProtNLM"/>
    </source>
</evidence>
<dbReference type="EMBL" id="FZOW01000042">
    <property type="protein sequence ID" value="SNT53544.1"/>
    <property type="molecule type" value="Genomic_DNA"/>
</dbReference>
<dbReference type="RefSeq" id="WP_141136606.1">
    <property type="nucleotide sequence ID" value="NZ_FZOW01000042.1"/>
</dbReference>
<protein>
    <recommendedName>
        <fullName evidence="4">DUF4236 domain-containing protein</fullName>
    </recommendedName>
</protein>
<evidence type="ECO:0000256" key="1">
    <source>
        <dbReference type="SAM" id="MobiDB-lite"/>
    </source>
</evidence>
<accession>A0A239NGK1</accession>
<feature type="compositionally biased region" description="Basic residues" evidence="1">
    <location>
        <begin position="57"/>
        <end position="67"/>
    </location>
</feature>
<evidence type="ECO:0000313" key="3">
    <source>
        <dbReference type="Proteomes" id="UP000198327"/>
    </source>
</evidence>
<sequence>MSFGFRVGVPGMRVRVSTRGVRTSLGPRAARINVGSGRTTVSSGLGPFFASTSLSSGRRRTTTRRSARSGYGPSPAQLARAERAAARAQQDAHRDAAIAELHELRRSSTSVHLETFPTALHPAVHPPPHSSIAQAEAQALAHHLTGIGLLARTERKNAKERARTDAQHYLAAEHHRLRQMHEYLQHQANQWWTALTSNHEDTVCDAINAAFADMNRPGSDGDLVQATSRSEVAAEHC</sequence>
<keyword evidence="3" id="KW-1185">Reference proteome</keyword>
<organism evidence="2 3">
    <name type="scientific">Rhodococcoides kyotonense</name>
    <dbReference type="NCBI Taxonomy" id="398843"/>
    <lineage>
        <taxon>Bacteria</taxon>
        <taxon>Bacillati</taxon>
        <taxon>Actinomycetota</taxon>
        <taxon>Actinomycetes</taxon>
        <taxon>Mycobacteriales</taxon>
        <taxon>Nocardiaceae</taxon>
        <taxon>Rhodococcoides</taxon>
    </lineage>
</organism>
<proteinExistence type="predicted"/>
<feature type="region of interest" description="Disordered" evidence="1">
    <location>
        <begin position="215"/>
        <end position="237"/>
    </location>
</feature>
<feature type="region of interest" description="Disordered" evidence="1">
    <location>
        <begin position="45"/>
        <end position="75"/>
    </location>
</feature>
<gene>
    <name evidence="2" type="ORF">SAMN05421642_1421</name>
</gene>
<dbReference type="OrthoDB" id="3206608at2"/>
<dbReference type="Proteomes" id="UP000198327">
    <property type="component" value="Unassembled WGS sequence"/>
</dbReference>